<dbReference type="EMBL" id="JABFAB010000002">
    <property type="protein sequence ID" value="MBA0641936.1"/>
    <property type="molecule type" value="Genomic_DNA"/>
</dbReference>
<evidence type="ECO:0000313" key="1">
    <source>
        <dbReference type="EMBL" id="MBA0641936.1"/>
    </source>
</evidence>
<dbReference type="Proteomes" id="UP000593573">
    <property type="component" value="Unassembled WGS sequence"/>
</dbReference>
<dbReference type="AlphaFoldDB" id="A0A7J8TUN3"/>
<gene>
    <name evidence="1" type="ORF">Goklo_026411</name>
</gene>
<keyword evidence="2" id="KW-1185">Reference proteome</keyword>
<organism evidence="1 2">
    <name type="scientific">Gossypium klotzschianum</name>
    <dbReference type="NCBI Taxonomy" id="34286"/>
    <lineage>
        <taxon>Eukaryota</taxon>
        <taxon>Viridiplantae</taxon>
        <taxon>Streptophyta</taxon>
        <taxon>Embryophyta</taxon>
        <taxon>Tracheophyta</taxon>
        <taxon>Spermatophyta</taxon>
        <taxon>Magnoliopsida</taxon>
        <taxon>eudicotyledons</taxon>
        <taxon>Gunneridae</taxon>
        <taxon>Pentapetalae</taxon>
        <taxon>rosids</taxon>
        <taxon>malvids</taxon>
        <taxon>Malvales</taxon>
        <taxon>Malvaceae</taxon>
        <taxon>Malvoideae</taxon>
        <taxon>Gossypium</taxon>
    </lineage>
</organism>
<protein>
    <submittedName>
        <fullName evidence="1">Uncharacterized protein</fullName>
    </submittedName>
</protein>
<name>A0A7J8TUN3_9ROSI</name>
<accession>A0A7J8TUN3</accession>
<proteinExistence type="predicted"/>
<evidence type="ECO:0000313" key="2">
    <source>
        <dbReference type="Proteomes" id="UP000593573"/>
    </source>
</evidence>
<reference evidence="1 2" key="1">
    <citation type="journal article" date="2019" name="Genome Biol. Evol.">
        <title>Insights into the evolution of the New World diploid cottons (Gossypium, subgenus Houzingenia) based on genome sequencing.</title>
        <authorList>
            <person name="Grover C.E."/>
            <person name="Arick M.A. 2nd"/>
            <person name="Thrash A."/>
            <person name="Conover J.L."/>
            <person name="Sanders W.S."/>
            <person name="Peterson D.G."/>
            <person name="Frelichowski J.E."/>
            <person name="Scheffler J.A."/>
            <person name="Scheffler B.E."/>
            <person name="Wendel J.F."/>
        </authorList>
    </citation>
    <scope>NUCLEOTIDE SEQUENCE [LARGE SCALE GENOMIC DNA]</scope>
    <source>
        <strain evidence="1">57</strain>
        <tissue evidence="1">Leaf</tissue>
    </source>
</reference>
<sequence>MPGVYPSPYMYSDPYMFPFPSPMPERINEALFGSSSHYQSSSPYGIQTPPS</sequence>
<comment type="caution">
    <text evidence="1">The sequence shown here is derived from an EMBL/GenBank/DDBJ whole genome shotgun (WGS) entry which is preliminary data.</text>
</comment>